<name>A0AAV4WSW6_9ARAC</name>
<evidence type="ECO:0000313" key="1">
    <source>
        <dbReference type="EMBL" id="GIY85782.1"/>
    </source>
</evidence>
<keyword evidence="2" id="KW-1185">Reference proteome</keyword>
<dbReference type="Proteomes" id="UP001054837">
    <property type="component" value="Unassembled WGS sequence"/>
</dbReference>
<proteinExistence type="predicted"/>
<sequence>MRRVSLAFAKNTTDSRKFLTFPPPLQPNLAQRLPLSMVKTVLVLSDQGVKHRPIASERGVDASERHSHHKPQMWRLPGVNAASAQCTFDMN</sequence>
<organism evidence="1 2">
    <name type="scientific">Caerostris darwini</name>
    <dbReference type="NCBI Taxonomy" id="1538125"/>
    <lineage>
        <taxon>Eukaryota</taxon>
        <taxon>Metazoa</taxon>
        <taxon>Ecdysozoa</taxon>
        <taxon>Arthropoda</taxon>
        <taxon>Chelicerata</taxon>
        <taxon>Arachnida</taxon>
        <taxon>Araneae</taxon>
        <taxon>Araneomorphae</taxon>
        <taxon>Entelegynae</taxon>
        <taxon>Araneoidea</taxon>
        <taxon>Araneidae</taxon>
        <taxon>Caerostris</taxon>
    </lineage>
</organism>
<accession>A0AAV4WSW6</accession>
<dbReference type="AlphaFoldDB" id="A0AAV4WSW6"/>
<comment type="caution">
    <text evidence="1">The sequence shown here is derived from an EMBL/GenBank/DDBJ whole genome shotgun (WGS) entry which is preliminary data.</text>
</comment>
<reference evidence="1 2" key="1">
    <citation type="submission" date="2021-06" db="EMBL/GenBank/DDBJ databases">
        <title>Caerostris darwini draft genome.</title>
        <authorList>
            <person name="Kono N."/>
            <person name="Arakawa K."/>
        </authorList>
    </citation>
    <scope>NUCLEOTIDE SEQUENCE [LARGE SCALE GENOMIC DNA]</scope>
</reference>
<dbReference type="EMBL" id="BPLQ01015080">
    <property type="protein sequence ID" value="GIY85782.1"/>
    <property type="molecule type" value="Genomic_DNA"/>
</dbReference>
<evidence type="ECO:0000313" key="2">
    <source>
        <dbReference type="Proteomes" id="UP001054837"/>
    </source>
</evidence>
<gene>
    <name evidence="1" type="ORF">CDAR_594671</name>
</gene>
<protein>
    <submittedName>
        <fullName evidence="1">Uncharacterized protein</fullName>
    </submittedName>
</protein>